<feature type="region of interest" description="Disordered" evidence="1">
    <location>
        <begin position="86"/>
        <end position="143"/>
    </location>
</feature>
<feature type="compositionally biased region" description="Basic residues" evidence="1">
    <location>
        <begin position="133"/>
        <end position="143"/>
    </location>
</feature>
<organism evidence="2 3">
    <name type="scientific">Streptomyces chattanoogensis</name>
    <dbReference type="NCBI Taxonomy" id="66876"/>
    <lineage>
        <taxon>Bacteria</taxon>
        <taxon>Bacillati</taxon>
        <taxon>Actinomycetota</taxon>
        <taxon>Actinomycetes</taxon>
        <taxon>Kitasatosporales</taxon>
        <taxon>Streptomycetaceae</taxon>
        <taxon>Streptomyces</taxon>
    </lineage>
</organism>
<protein>
    <submittedName>
        <fullName evidence="2">Uncharacterized protein</fullName>
    </submittedName>
</protein>
<gene>
    <name evidence="2" type="ORF">ADL29_11460</name>
</gene>
<reference evidence="3" key="1">
    <citation type="submission" date="2015-07" db="EMBL/GenBank/DDBJ databases">
        <authorList>
            <person name="Ju K.-S."/>
            <person name="Doroghazi J.R."/>
            <person name="Metcalf W.W."/>
        </authorList>
    </citation>
    <scope>NUCLEOTIDE SEQUENCE [LARGE SCALE GENOMIC DNA]</scope>
    <source>
        <strain evidence="3">NRRL ISP-5002</strain>
    </source>
</reference>
<dbReference type="EMBL" id="LGKG01000090">
    <property type="protein sequence ID" value="KPC64500.1"/>
    <property type="molecule type" value="Genomic_DNA"/>
</dbReference>
<dbReference type="AlphaFoldDB" id="A0A0N0H1T2"/>
<accession>A0A0N0H1T2</accession>
<dbReference type="RefSeq" id="WP_053923554.1">
    <property type="nucleotide sequence ID" value="NZ_LGKG01000090.1"/>
</dbReference>
<feature type="region of interest" description="Disordered" evidence="1">
    <location>
        <begin position="1"/>
        <end position="33"/>
    </location>
</feature>
<evidence type="ECO:0000256" key="1">
    <source>
        <dbReference type="SAM" id="MobiDB-lite"/>
    </source>
</evidence>
<dbReference type="Proteomes" id="UP000037982">
    <property type="component" value="Unassembled WGS sequence"/>
</dbReference>
<feature type="compositionally biased region" description="Basic and acidic residues" evidence="1">
    <location>
        <begin position="86"/>
        <end position="124"/>
    </location>
</feature>
<sequence>MTNRRGSRPGPGEREIDDSELMDVAQGPEQAHSLHKALRTLADNPNASGPLQEMAQGILSGRMGMTDAIKSERYMDALGDRMTEIRRAAESQTMEDREAEREKREQWERKRDEEEQKERAEHDGPSTNLVTGPKKRGRGGHRG</sequence>
<evidence type="ECO:0000313" key="2">
    <source>
        <dbReference type="EMBL" id="KPC64500.1"/>
    </source>
</evidence>
<evidence type="ECO:0000313" key="3">
    <source>
        <dbReference type="Proteomes" id="UP000037982"/>
    </source>
</evidence>
<keyword evidence="3" id="KW-1185">Reference proteome</keyword>
<dbReference type="PATRIC" id="fig|66876.3.peg.2502"/>
<comment type="caution">
    <text evidence="2">The sequence shown here is derived from an EMBL/GenBank/DDBJ whole genome shotgun (WGS) entry which is preliminary data.</text>
</comment>
<proteinExistence type="predicted"/>
<name>A0A0N0H1T2_9ACTN</name>